<dbReference type="OrthoDB" id="10015021at2759"/>
<evidence type="ECO:0000313" key="6">
    <source>
        <dbReference type="EMBL" id="CAF4300494.1"/>
    </source>
</evidence>
<evidence type="ECO:0000313" key="1">
    <source>
        <dbReference type="EMBL" id="CAF1395208.1"/>
    </source>
</evidence>
<evidence type="ECO:0000313" key="5">
    <source>
        <dbReference type="EMBL" id="CAF2207571.1"/>
    </source>
</evidence>
<evidence type="ECO:0000313" key="11">
    <source>
        <dbReference type="Proteomes" id="UP000663866"/>
    </source>
</evidence>
<dbReference type="Proteomes" id="UP000663824">
    <property type="component" value="Unassembled WGS sequence"/>
</dbReference>
<dbReference type="Proteomes" id="UP000681720">
    <property type="component" value="Unassembled WGS sequence"/>
</dbReference>
<evidence type="ECO:0000313" key="9">
    <source>
        <dbReference type="EMBL" id="CAF4433808.1"/>
    </source>
</evidence>
<reference evidence="5" key="1">
    <citation type="submission" date="2021-02" db="EMBL/GenBank/DDBJ databases">
        <authorList>
            <person name="Nowell W R."/>
        </authorList>
    </citation>
    <scope>NUCLEOTIDE SEQUENCE</scope>
</reference>
<dbReference type="Proteomes" id="UP000663887">
    <property type="component" value="Unassembled WGS sequence"/>
</dbReference>
<dbReference type="Proteomes" id="UP000663834">
    <property type="component" value="Unassembled WGS sequence"/>
</dbReference>
<dbReference type="EMBL" id="CAJNRG010010023">
    <property type="protein sequence ID" value="CAF2118185.1"/>
    <property type="molecule type" value="Genomic_DNA"/>
</dbReference>
<comment type="caution">
    <text evidence="5">The sequence shown here is derived from an EMBL/GenBank/DDBJ whole genome shotgun (WGS) entry which is preliminary data.</text>
</comment>
<dbReference type="EMBL" id="CAJNOW010013549">
    <property type="protein sequence ID" value="CAF1622059.1"/>
    <property type="molecule type" value="Genomic_DNA"/>
</dbReference>
<evidence type="ECO:0000313" key="8">
    <source>
        <dbReference type="EMBL" id="CAF4403273.1"/>
    </source>
</evidence>
<dbReference type="Proteomes" id="UP000663856">
    <property type="component" value="Unassembled WGS sequence"/>
</dbReference>
<dbReference type="Proteomes" id="UP000663855">
    <property type="component" value="Unassembled WGS sequence"/>
</dbReference>
<dbReference type="EMBL" id="CAJOBF010011043">
    <property type="protein sequence ID" value="CAF4300494.1"/>
    <property type="molecule type" value="Genomic_DNA"/>
</dbReference>
<accession>A0A816ZD53</accession>
<evidence type="ECO:0000313" key="7">
    <source>
        <dbReference type="EMBL" id="CAF4377903.1"/>
    </source>
</evidence>
<name>A0A816ZD53_9BILA</name>
<dbReference type="AlphaFoldDB" id="A0A816ZD53"/>
<dbReference type="EMBL" id="CAJOBJ010057454">
    <property type="protein sequence ID" value="CAF4403273.1"/>
    <property type="molecule type" value="Genomic_DNA"/>
</dbReference>
<sequence length="365" mass="42587">MAQRPPTMTATSSLGVTANRGQTLRKISESVSNLTQDEQRQQNYLERHRLLSPKVERCLQELVERISKFNSAFNFDLLAPASSDLLSYFINDNKEFYFDFYLVWKNAGKIKIERDRSSICCKIKYVGSPTRWSRAEQARLLISNVDKKKSCYFNGRGMRDIFFEILHTISPDLIRLNFFEHLIYFDLIMPVAPDKVTCHITLLPCLHLSQENEVLLPFGTLRWCPRSLICSKENPLLISLQQPLQNFSIRRYVSTNDIIDETLKLTRDDLQVFARVRTIIRELLLACTSEHIDSVEQLQLPFENDDNQNKKGFFIPHRLDRNCNIFPAGQYLLNDIKAKQFFRAFLRTNIKIAHDDQTNNIETQI</sequence>
<dbReference type="EMBL" id="CAJNOV010010150">
    <property type="protein sequence ID" value="CAF1395208.1"/>
    <property type="molecule type" value="Genomic_DNA"/>
</dbReference>
<dbReference type="Proteomes" id="UP000663842">
    <property type="component" value="Unassembled WGS sequence"/>
</dbReference>
<evidence type="ECO:0000313" key="3">
    <source>
        <dbReference type="EMBL" id="CAF2092024.1"/>
    </source>
</evidence>
<dbReference type="Proteomes" id="UP000681967">
    <property type="component" value="Unassembled WGS sequence"/>
</dbReference>
<dbReference type="EMBL" id="CAJOBG010037951">
    <property type="protein sequence ID" value="CAF4377903.1"/>
    <property type="molecule type" value="Genomic_DNA"/>
</dbReference>
<dbReference type="EMBL" id="CAJOBH010062877">
    <property type="protein sequence ID" value="CAF4433808.1"/>
    <property type="molecule type" value="Genomic_DNA"/>
</dbReference>
<keyword evidence="11" id="KW-1185">Reference proteome</keyword>
<dbReference type="EMBL" id="CAJNRF010007518">
    <property type="protein sequence ID" value="CAF2092024.1"/>
    <property type="molecule type" value="Genomic_DNA"/>
</dbReference>
<proteinExistence type="predicted"/>
<evidence type="ECO:0000313" key="2">
    <source>
        <dbReference type="EMBL" id="CAF1622059.1"/>
    </source>
</evidence>
<dbReference type="Proteomes" id="UP000663866">
    <property type="component" value="Unassembled WGS sequence"/>
</dbReference>
<organism evidence="5 10">
    <name type="scientific">Rotaria magnacalcarata</name>
    <dbReference type="NCBI Taxonomy" id="392030"/>
    <lineage>
        <taxon>Eukaryota</taxon>
        <taxon>Metazoa</taxon>
        <taxon>Spiralia</taxon>
        <taxon>Gnathifera</taxon>
        <taxon>Rotifera</taxon>
        <taxon>Eurotatoria</taxon>
        <taxon>Bdelloidea</taxon>
        <taxon>Philodinida</taxon>
        <taxon>Philodinidae</taxon>
        <taxon>Rotaria</taxon>
    </lineage>
</organism>
<dbReference type="EMBL" id="CAJNRE010019755">
    <property type="protein sequence ID" value="CAF2207571.1"/>
    <property type="molecule type" value="Genomic_DNA"/>
</dbReference>
<evidence type="ECO:0000313" key="10">
    <source>
        <dbReference type="Proteomes" id="UP000663824"/>
    </source>
</evidence>
<protein>
    <submittedName>
        <fullName evidence="5">Uncharacterized protein</fullName>
    </submittedName>
</protein>
<gene>
    <name evidence="9" type="ORF">BYL167_LOCUS33000</name>
    <name evidence="1" type="ORF">CJN711_LOCUS21675</name>
    <name evidence="8" type="ORF">GIL414_LOCUS30260</name>
    <name evidence="2" type="ORF">KQP761_LOCUS24799</name>
    <name evidence="5" type="ORF">MBJ925_LOCUS35705</name>
    <name evidence="7" type="ORF">OVN521_LOCUS33652</name>
    <name evidence="6" type="ORF">UXM345_LOCUS33383</name>
    <name evidence="3" type="ORF">WKI299_LOCUS18327</name>
    <name evidence="4" type="ORF">XDN619_LOCUS22101</name>
</gene>
<evidence type="ECO:0000313" key="4">
    <source>
        <dbReference type="EMBL" id="CAF2118185.1"/>
    </source>
</evidence>